<gene>
    <name evidence="1" type="ORF">QNA12_03040</name>
</gene>
<evidence type="ECO:0000313" key="1">
    <source>
        <dbReference type="EMBL" id="WWO39023.1"/>
    </source>
</evidence>
<keyword evidence="2" id="KW-1185">Reference proteome</keyword>
<protein>
    <submittedName>
        <fullName evidence="1">Lipopolysaccharide biosynthesis protein</fullName>
    </submittedName>
</protein>
<name>A0ABZ2GBI4_9GAMM</name>
<dbReference type="EMBL" id="CP125967">
    <property type="protein sequence ID" value="WWO39023.1"/>
    <property type="molecule type" value="Genomic_DNA"/>
</dbReference>
<organism evidence="1 2">
    <name type="scientific">Pectobacterium cacticida</name>
    <dbReference type="NCBI Taxonomy" id="69221"/>
    <lineage>
        <taxon>Bacteria</taxon>
        <taxon>Pseudomonadati</taxon>
        <taxon>Pseudomonadota</taxon>
        <taxon>Gammaproteobacteria</taxon>
        <taxon>Enterobacterales</taxon>
        <taxon>Pectobacteriaceae</taxon>
        <taxon>Pectobacterium</taxon>
    </lineage>
</organism>
<reference evidence="1 2" key="1">
    <citation type="journal article" date="2024" name="Front. Plant Sci.">
        <title>Comprehensive phenomic and genomic studies of the species, Pectobacterium cacticida and proposal for reclassification as Alcorniella cacticida comb. nov.</title>
        <authorList>
            <person name="Jonca J."/>
            <person name="Pirhonen M."/>
            <person name="Waleron M.M."/>
            <person name="Gawor J."/>
            <person name="Mrozik A."/>
            <person name="Smoktunowicz M."/>
            <person name="Waleron K."/>
            <person name="Waleron M."/>
        </authorList>
    </citation>
    <scope>NUCLEOTIDE SEQUENCE [LARGE SCALE GENOMIC DNA]</scope>
    <source>
        <strain evidence="1 2">DPMP6</strain>
    </source>
</reference>
<sequence>MIYFADWNDDYERVMITYLKREYEIADIKIASKRIYSINKRIKNNEMLNFLVGKYIKSKYKNLSNDDILIFKESLFYKYIDIIKHIECRKILLLRSSLAESKDVSFSVAKRVFERIYSFDKQDCKKEDLFYLNQFFPFGFKEVEEIRKGIIIHPKQCFFLGRDKGRIEDIEYIAKRLEENSLTINFHVVKDKTSFKKSKYYVSDYLTYDDNIKKSLESEVLLEINREGQSGLTLRTLEAIFFDKKIITNNTDIEKYDFYSPNQFFILGRDSLSEINYFLDAPVTPVKKSILYQYSPDCMLNNIIRDFNYSEIK</sequence>
<evidence type="ECO:0000313" key="2">
    <source>
        <dbReference type="Proteomes" id="UP001379444"/>
    </source>
</evidence>
<proteinExistence type="predicted"/>
<accession>A0ABZ2GBI4</accession>
<dbReference type="RefSeq" id="WP_264496977.1">
    <property type="nucleotide sequence ID" value="NZ_CP109947.1"/>
</dbReference>
<dbReference type="Proteomes" id="UP001379444">
    <property type="component" value="Chromosome"/>
</dbReference>